<dbReference type="PANTHER" id="PTHR43499:SF1">
    <property type="entry name" value="ABC TRANSPORTER I FAMILY MEMBER 1"/>
    <property type="match status" value="1"/>
</dbReference>
<dbReference type="PROSITE" id="PS50893">
    <property type="entry name" value="ABC_TRANSPORTER_2"/>
    <property type="match status" value="1"/>
</dbReference>
<dbReference type="InterPro" id="IPR005895">
    <property type="entry name" value="ABC_transptr_haem_export_CcmA"/>
</dbReference>
<feature type="domain" description="ABC transporter" evidence="7">
    <location>
        <begin position="6"/>
        <end position="196"/>
    </location>
</feature>
<dbReference type="GO" id="GO:0022857">
    <property type="term" value="F:transmembrane transporter activity"/>
    <property type="evidence" value="ECO:0007669"/>
    <property type="project" value="InterPro"/>
</dbReference>
<evidence type="ECO:0000256" key="4">
    <source>
        <dbReference type="ARBA" id="ARBA00022840"/>
    </source>
</evidence>
<dbReference type="GO" id="GO:0005524">
    <property type="term" value="F:ATP binding"/>
    <property type="evidence" value="ECO:0007669"/>
    <property type="project" value="UniProtKB-KW"/>
</dbReference>
<keyword evidence="4" id="KW-0067">ATP-binding</keyword>
<keyword evidence="2" id="KW-0547">Nucleotide-binding</keyword>
<evidence type="ECO:0000256" key="5">
    <source>
        <dbReference type="ARBA" id="ARBA00022967"/>
    </source>
</evidence>
<organism evidence="8 9">
    <name type="scientific">Stakelama sediminis</name>
    <dbReference type="NCBI Taxonomy" id="463200"/>
    <lineage>
        <taxon>Bacteria</taxon>
        <taxon>Pseudomonadati</taxon>
        <taxon>Pseudomonadota</taxon>
        <taxon>Alphaproteobacteria</taxon>
        <taxon>Sphingomonadales</taxon>
        <taxon>Sphingomonadaceae</taxon>
        <taxon>Stakelama</taxon>
    </lineage>
</organism>
<name>A0A840YVG9_9SPHN</name>
<dbReference type="NCBIfam" id="TIGR01189">
    <property type="entry name" value="ccmA"/>
    <property type="match status" value="1"/>
</dbReference>
<accession>A0A840YVG9</accession>
<dbReference type="PANTHER" id="PTHR43499">
    <property type="entry name" value="ABC TRANSPORTER I FAMILY MEMBER 1"/>
    <property type="match status" value="1"/>
</dbReference>
<keyword evidence="9" id="KW-1185">Reference proteome</keyword>
<evidence type="ECO:0000259" key="7">
    <source>
        <dbReference type="PROSITE" id="PS50893"/>
    </source>
</evidence>
<evidence type="ECO:0000313" key="9">
    <source>
        <dbReference type="Proteomes" id="UP000554342"/>
    </source>
</evidence>
<evidence type="ECO:0000256" key="2">
    <source>
        <dbReference type="ARBA" id="ARBA00022741"/>
    </source>
</evidence>
<keyword evidence="1" id="KW-0813">Transport</keyword>
<evidence type="ECO:0000256" key="6">
    <source>
        <dbReference type="ARBA" id="ARBA00023136"/>
    </source>
</evidence>
<protein>
    <submittedName>
        <fullName evidence="8">Heme exporter protein A</fullName>
    </submittedName>
</protein>
<dbReference type="SMART" id="SM00382">
    <property type="entry name" value="AAA"/>
    <property type="match status" value="1"/>
</dbReference>
<dbReference type="AlphaFoldDB" id="A0A840YVG9"/>
<dbReference type="InterPro" id="IPR003439">
    <property type="entry name" value="ABC_transporter-like_ATP-bd"/>
</dbReference>
<evidence type="ECO:0000313" key="8">
    <source>
        <dbReference type="EMBL" id="MBB5717550.1"/>
    </source>
</evidence>
<dbReference type="EMBL" id="JACIJI010000001">
    <property type="protein sequence ID" value="MBB5717550.1"/>
    <property type="molecule type" value="Genomic_DNA"/>
</dbReference>
<dbReference type="InterPro" id="IPR003593">
    <property type="entry name" value="AAA+_ATPase"/>
</dbReference>
<dbReference type="SUPFAM" id="SSF52540">
    <property type="entry name" value="P-loop containing nucleoside triphosphate hydrolases"/>
    <property type="match status" value="1"/>
</dbReference>
<dbReference type="Pfam" id="PF00005">
    <property type="entry name" value="ABC_tran"/>
    <property type="match status" value="1"/>
</dbReference>
<keyword evidence="3" id="KW-0201">Cytochrome c-type biogenesis</keyword>
<dbReference type="RefSeq" id="WP_184001298.1">
    <property type="nucleotide sequence ID" value="NZ_JACIJI010000001.1"/>
</dbReference>
<sequence>MPGGAIAFRDVTCERGGRVLFEGLTFAVEQGQAGVVTGPNGVGKSSLIRIAAGLLQPVEGTVAYSPPRALITEDAALDRELPLDRALLFWARFDDSERAADERVADALEAFDLTHLAPVPVRLLSTGQRRRAGLARVLAADSPTWLLDEPANGLDAHALTLFEAAIARHRKAGGAVLIATHQQLDVPRAQMIVLEAA</sequence>
<evidence type="ECO:0000256" key="3">
    <source>
        <dbReference type="ARBA" id="ARBA00022748"/>
    </source>
</evidence>
<dbReference type="GO" id="GO:0017004">
    <property type="term" value="P:cytochrome complex assembly"/>
    <property type="evidence" value="ECO:0007669"/>
    <property type="project" value="UniProtKB-KW"/>
</dbReference>
<dbReference type="Gene3D" id="3.40.50.300">
    <property type="entry name" value="P-loop containing nucleotide triphosphate hydrolases"/>
    <property type="match status" value="1"/>
</dbReference>
<dbReference type="GO" id="GO:0016887">
    <property type="term" value="F:ATP hydrolysis activity"/>
    <property type="evidence" value="ECO:0007669"/>
    <property type="project" value="InterPro"/>
</dbReference>
<gene>
    <name evidence="8" type="ORF">FHR23_000457</name>
</gene>
<comment type="caution">
    <text evidence="8">The sequence shown here is derived from an EMBL/GenBank/DDBJ whole genome shotgun (WGS) entry which is preliminary data.</text>
</comment>
<evidence type="ECO:0000256" key="1">
    <source>
        <dbReference type="ARBA" id="ARBA00022448"/>
    </source>
</evidence>
<keyword evidence="6" id="KW-0472">Membrane</keyword>
<reference evidence="8 9" key="1">
    <citation type="submission" date="2020-08" db="EMBL/GenBank/DDBJ databases">
        <title>Genomic Encyclopedia of Type Strains, Phase IV (KMG-IV): sequencing the most valuable type-strain genomes for metagenomic binning, comparative biology and taxonomic classification.</title>
        <authorList>
            <person name="Goeker M."/>
        </authorList>
    </citation>
    <scope>NUCLEOTIDE SEQUENCE [LARGE SCALE GENOMIC DNA]</scope>
    <source>
        <strain evidence="8 9">DSM 27203</strain>
    </source>
</reference>
<dbReference type="Proteomes" id="UP000554342">
    <property type="component" value="Unassembled WGS sequence"/>
</dbReference>
<dbReference type="InterPro" id="IPR027417">
    <property type="entry name" value="P-loop_NTPase"/>
</dbReference>
<keyword evidence="5" id="KW-1278">Translocase</keyword>
<proteinExistence type="predicted"/>